<gene>
    <name evidence="2" type="ORF">B1207_15320</name>
</gene>
<sequence>MIILLPHLYSPIRMRKIAKFVSAIVVLVLFAAIILYYPQLYYFDYKLKYKNFILYSDKRIPREADSLLDKVDFKIKRSPLYNQEPTVKIFLRSNYNIHNILPYQFAAQPFAITRPLIRNIFISKGDISSNLSFKPSGASRALDQIITHEIVHVMIENKIPFTARADELNWSPMGFLWKEEGYADYIAGNPTMSLEEGLAVLSGKTSQYDRYEFEYFKYWFAVKYLIECEKLDIDVLLQTPISLGDSLAKALKVRQEPP</sequence>
<dbReference type="Proteomes" id="UP000249458">
    <property type="component" value="Unassembled WGS sequence"/>
</dbReference>
<proteinExistence type="predicted"/>
<dbReference type="AlphaFoldDB" id="A0A364LFE3"/>
<keyword evidence="1" id="KW-0812">Transmembrane</keyword>
<evidence type="ECO:0000313" key="2">
    <source>
        <dbReference type="EMBL" id="RAP34647.1"/>
    </source>
</evidence>
<keyword evidence="1" id="KW-0472">Membrane</keyword>
<evidence type="ECO:0000256" key="1">
    <source>
        <dbReference type="SAM" id="Phobius"/>
    </source>
</evidence>
<keyword evidence="1" id="KW-1133">Transmembrane helix</keyword>
<comment type="caution">
    <text evidence="2">The sequence shown here is derived from an EMBL/GenBank/DDBJ whole genome shotgun (WGS) entry which is preliminary data.</text>
</comment>
<accession>A0A364LFE3</accession>
<feature type="transmembrane region" description="Helical" evidence="1">
    <location>
        <begin position="20"/>
        <end position="38"/>
    </location>
</feature>
<protein>
    <recommendedName>
        <fullName evidence="4">Peptidase MA-like domain-containing protein</fullName>
    </recommendedName>
</protein>
<evidence type="ECO:0000313" key="3">
    <source>
        <dbReference type="Proteomes" id="UP000249458"/>
    </source>
</evidence>
<evidence type="ECO:0008006" key="4">
    <source>
        <dbReference type="Google" id="ProtNLM"/>
    </source>
</evidence>
<dbReference type="EMBL" id="MVJN01000015">
    <property type="protein sequence ID" value="RAP34647.1"/>
    <property type="molecule type" value="Genomic_DNA"/>
</dbReference>
<reference evidence="2 3" key="1">
    <citation type="submission" date="2017-02" db="EMBL/GenBank/DDBJ databases">
        <title>Legionella quilivanii strain from human: case report and whole genome sequencing analysis.</title>
        <authorList>
            <person name="Lalancette C."/>
            <person name="Leduc J.-M."/>
            <person name="Levesque S."/>
            <person name="Fournier E."/>
            <person name="Saoud J."/>
            <person name="Faucher S.P."/>
            <person name="Bernard K."/>
            <person name="Martineau C."/>
            <person name="Longtin J."/>
        </authorList>
    </citation>
    <scope>NUCLEOTIDE SEQUENCE [LARGE SCALE GENOMIC DNA]</scope>
    <source>
        <strain evidence="2 3">ID143958</strain>
    </source>
</reference>
<name>A0A364LFE3_9GAMM</name>
<organism evidence="2 3">
    <name type="scientific">Legionella quinlivanii</name>
    <dbReference type="NCBI Taxonomy" id="45073"/>
    <lineage>
        <taxon>Bacteria</taxon>
        <taxon>Pseudomonadati</taxon>
        <taxon>Pseudomonadota</taxon>
        <taxon>Gammaproteobacteria</taxon>
        <taxon>Legionellales</taxon>
        <taxon>Legionellaceae</taxon>
        <taxon>Legionella</taxon>
    </lineage>
</organism>